<name>A0ABV1WN67_9ACTN</name>
<gene>
    <name evidence="1" type="ORF">ABT404_00345</name>
</gene>
<sequence length="171" mass="18051">MTTAVVAVAVAATASGIVYEALAPDQGHAGTASSASASASEGYTRVYAHRRLFLKDYHYYFDLRAGVSGPAETEWSISTNAGGDGDGAFELQPLTDVYVVSGKAAPTAAQCAAKAVHHPAEDRLHFRDAPPGRAFCLRDTTNGDIAVVTVLDVDHGNYATTDTVTYYRHRG</sequence>
<reference evidence="1 2" key="1">
    <citation type="submission" date="2024-06" db="EMBL/GenBank/DDBJ databases">
        <title>The Natural Products Discovery Center: Release of the First 8490 Sequenced Strains for Exploring Actinobacteria Biosynthetic Diversity.</title>
        <authorList>
            <person name="Kalkreuter E."/>
            <person name="Kautsar S.A."/>
            <person name="Yang D."/>
            <person name="Bader C.D."/>
            <person name="Teijaro C.N."/>
            <person name="Fluegel L."/>
            <person name="Davis C.M."/>
            <person name="Simpson J.R."/>
            <person name="Lauterbach L."/>
            <person name="Steele A.D."/>
            <person name="Gui C."/>
            <person name="Meng S."/>
            <person name="Li G."/>
            <person name="Viehrig K."/>
            <person name="Ye F."/>
            <person name="Su P."/>
            <person name="Kiefer A.F."/>
            <person name="Nichols A."/>
            <person name="Cepeda A.J."/>
            <person name="Yan W."/>
            <person name="Fan B."/>
            <person name="Jiang Y."/>
            <person name="Adhikari A."/>
            <person name="Zheng C.-J."/>
            <person name="Schuster L."/>
            <person name="Cowan T.M."/>
            <person name="Smanski M.J."/>
            <person name="Chevrette M.G."/>
            <person name="De Carvalho L.P.S."/>
            <person name="Shen B."/>
        </authorList>
    </citation>
    <scope>NUCLEOTIDE SEQUENCE [LARGE SCALE GENOMIC DNA]</scope>
    <source>
        <strain evidence="1 2">NPDC000234</strain>
    </source>
</reference>
<proteinExistence type="predicted"/>
<keyword evidence="2" id="KW-1185">Reference proteome</keyword>
<dbReference type="RefSeq" id="WP_350775824.1">
    <property type="nucleotide sequence ID" value="NZ_JBEPEK010000002.1"/>
</dbReference>
<dbReference type="Proteomes" id="UP001474181">
    <property type="component" value="Unassembled WGS sequence"/>
</dbReference>
<accession>A0ABV1WN67</accession>
<dbReference type="EMBL" id="JBEPEK010000002">
    <property type="protein sequence ID" value="MER7177945.1"/>
    <property type="molecule type" value="Genomic_DNA"/>
</dbReference>
<evidence type="ECO:0000313" key="1">
    <source>
        <dbReference type="EMBL" id="MER7177945.1"/>
    </source>
</evidence>
<organism evidence="1 2">
    <name type="scientific">Streptomyces hyaluromycini</name>
    <dbReference type="NCBI Taxonomy" id="1377993"/>
    <lineage>
        <taxon>Bacteria</taxon>
        <taxon>Bacillati</taxon>
        <taxon>Actinomycetota</taxon>
        <taxon>Actinomycetes</taxon>
        <taxon>Kitasatosporales</taxon>
        <taxon>Streptomycetaceae</taxon>
        <taxon>Streptomyces</taxon>
    </lineage>
</organism>
<protein>
    <submittedName>
        <fullName evidence="1">Uncharacterized protein</fullName>
    </submittedName>
</protein>
<comment type="caution">
    <text evidence="1">The sequence shown here is derived from an EMBL/GenBank/DDBJ whole genome shotgun (WGS) entry which is preliminary data.</text>
</comment>
<evidence type="ECO:0000313" key="2">
    <source>
        <dbReference type="Proteomes" id="UP001474181"/>
    </source>
</evidence>